<protein>
    <submittedName>
        <fullName evidence="2">Uncharacterized protein</fullName>
    </submittedName>
</protein>
<sequence>MEKAKFVPAESQMLNLRNGDDGKGFGMCAKTFFFLIAQELGLGKLNVKTVRGPALRPRFFRNVPKYDDSEVLASRPKNGDWEVSFGIAALQKEIPQGPAVRQASIATGSGTAAGAPAKAATGFKARE</sequence>
<accession>A0AAD9Z540</accession>
<proteinExistence type="predicted"/>
<evidence type="ECO:0000313" key="3">
    <source>
        <dbReference type="Proteomes" id="UP001276659"/>
    </source>
</evidence>
<keyword evidence="3" id="KW-1185">Reference proteome</keyword>
<name>A0AAD9Z540_9LECA</name>
<organism evidence="2 3">
    <name type="scientific">Lepraria neglecta</name>
    <dbReference type="NCBI Taxonomy" id="209136"/>
    <lineage>
        <taxon>Eukaryota</taxon>
        <taxon>Fungi</taxon>
        <taxon>Dikarya</taxon>
        <taxon>Ascomycota</taxon>
        <taxon>Pezizomycotina</taxon>
        <taxon>Lecanoromycetes</taxon>
        <taxon>OSLEUM clade</taxon>
        <taxon>Lecanoromycetidae</taxon>
        <taxon>Lecanorales</taxon>
        <taxon>Lecanorineae</taxon>
        <taxon>Stereocaulaceae</taxon>
        <taxon>Lepraria</taxon>
    </lineage>
</organism>
<feature type="compositionally biased region" description="Low complexity" evidence="1">
    <location>
        <begin position="103"/>
        <end position="127"/>
    </location>
</feature>
<reference evidence="2" key="1">
    <citation type="submission" date="2022-11" db="EMBL/GenBank/DDBJ databases">
        <title>Chromosomal genome sequence assembly and mating type (MAT) locus characterization of the leprose asexual lichenized fungus Lepraria neglecta (Nyl.) Erichsen.</title>
        <authorList>
            <person name="Allen J.L."/>
            <person name="Pfeffer B."/>
        </authorList>
    </citation>
    <scope>NUCLEOTIDE SEQUENCE</scope>
    <source>
        <strain evidence="2">Allen 5258</strain>
    </source>
</reference>
<evidence type="ECO:0000256" key="1">
    <source>
        <dbReference type="SAM" id="MobiDB-lite"/>
    </source>
</evidence>
<gene>
    <name evidence="2" type="ORF">OEA41_003060</name>
</gene>
<comment type="caution">
    <text evidence="2">The sequence shown here is derived from an EMBL/GenBank/DDBJ whole genome shotgun (WGS) entry which is preliminary data.</text>
</comment>
<feature type="region of interest" description="Disordered" evidence="1">
    <location>
        <begin position="99"/>
        <end position="127"/>
    </location>
</feature>
<dbReference type="AlphaFoldDB" id="A0AAD9Z540"/>
<dbReference type="EMBL" id="JASNWA010000008">
    <property type="protein sequence ID" value="KAK3170976.1"/>
    <property type="molecule type" value="Genomic_DNA"/>
</dbReference>
<evidence type="ECO:0000313" key="2">
    <source>
        <dbReference type="EMBL" id="KAK3170976.1"/>
    </source>
</evidence>
<dbReference type="Proteomes" id="UP001276659">
    <property type="component" value="Unassembled WGS sequence"/>
</dbReference>